<name>A0A250KYG7_9GAMM</name>
<dbReference type="RefSeq" id="WP_119631794.1">
    <property type="nucleotide sequence ID" value="NZ_AP017928.1"/>
</dbReference>
<dbReference type="Pfam" id="PF00011">
    <property type="entry name" value="HSP20"/>
    <property type="match status" value="1"/>
</dbReference>
<dbReference type="SUPFAM" id="SSF49764">
    <property type="entry name" value="HSP20-like chaperones"/>
    <property type="match status" value="1"/>
</dbReference>
<dbReference type="InterPro" id="IPR002068">
    <property type="entry name" value="A-crystallin/Hsp20_dom"/>
</dbReference>
<dbReference type="PROSITE" id="PS01031">
    <property type="entry name" value="SHSP"/>
    <property type="match status" value="1"/>
</dbReference>
<sequence length="147" mass="16986">MFNRFTPVENSLFEEFKRLEQEMDDLFGRWPWPIGIRSASRGSFPAVNVGATPDELDVYLFTPGVDPKTLDISIQQNVLSVSGERKSARKENANYYRQERFDGEFRRAITLPEDVDPDKVEARCENGILHIKAQRREAAKPRQIEVK</sequence>
<dbReference type="Gene3D" id="2.60.40.790">
    <property type="match status" value="1"/>
</dbReference>
<dbReference type="AlphaFoldDB" id="A0A250KYG7"/>
<organism evidence="4 5">
    <name type="scientific">Methylocaldum marinum</name>
    <dbReference type="NCBI Taxonomy" id="1432792"/>
    <lineage>
        <taxon>Bacteria</taxon>
        <taxon>Pseudomonadati</taxon>
        <taxon>Pseudomonadota</taxon>
        <taxon>Gammaproteobacteria</taxon>
        <taxon>Methylococcales</taxon>
        <taxon>Methylococcaceae</taxon>
        <taxon>Methylocaldum</taxon>
    </lineage>
</organism>
<evidence type="ECO:0000256" key="2">
    <source>
        <dbReference type="RuleBase" id="RU003616"/>
    </source>
</evidence>
<evidence type="ECO:0000256" key="1">
    <source>
        <dbReference type="PROSITE-ProRule" id="PRU00285"/>
    </source>
</evidence>
<dbReference type="Proteomes" id="UP000266313">
    <property type="component" value="Chromosome"/>
</dbReference>
<feature type="domain" description="SHSP" evidence="3">
    <location>
        <begin position="38"/>
        <end position="147"/>
    </location>
</feature>
<dbReference type="InterPro" id="IPR031107">
    <property type="entry name" value="Small_HSP"/>
</dbReference>
<dbReference type="PANTHER" id="PTHR11527">
    <property type="entry name" value="HEAT-SHOCK PROTEIN 20 FAMILY MEMBER"/>
    <property type="match status" value="1"/>
</dbReference>
<dbReference type="OrthoDB" id="9792695at2"/>
<evidence type="ECO:0000259" key="3">
    <source>
        <dbReference type="PROSITE" id="PS01031"/>
    </source>
</evidence>
<dbReference type="KEGG" id="mmai:sS8_4733"/>
<evidence type="ECO:0000313" key="4">
    <source>
        <dbReference type="EMBL" id="BBA36657.1"/>
    </source>
</evidence>
<accession>A0A250KYG7</accession>
<keyword evidence="5" id="KW-1185">Reference proteome</keyword>
<dbReference type="CDD" id="cd06464">
    <property type="entry name" value="ACD_sHsps-like"/>
    <property type="match status" value="1"/>
</dbReference>
<reference evidence="4 5" key="1">
    <citation type="submission" date="2016-12" db="EMBL/GenBank/DDBJ databases">
        <title>Genome sequencing of Methylocaldum marinum.</title>
        <authorList>
            <person name="Takeuchi M."/>
            <person name="Kamagata Y."/>
            <person name="Hiraoka S."/>
            <person name="Oshima K."/>
            <person name="Hattori M."/>
            <person name="Iwasaki W."/>
        </authorList>
    </citation>
    <scope>NUCLEOTIDE SEQUENCE [LARGE SCALE GENOMIC DNA]</scope>
    <source>
        <strain evidence="4 5">S8</strain>
    </source>
</reference>
<comment type="similarity">
    <text evidence="1 2">Belongs to the small heat shock protein (HSP20) family.</text>
</comment>
<dbReference type="InterPro" id="IPR008978">
    <property type="entry name" value="HSP20-like_chaperone"/>
</dbReference>
<proteinExistence type="inferred from homology"/>
<dbReference type="EMBL" id="AP017928">
    <property type="protein sequence ID" value="BBA36657.1"/>
    <property type="molecule type" value="Genomic_DNA"/>
</dbReference>
<protein>
    <submittedName>
        <fullName evidence="4">Heat shock protein Hsp20</fullName>
    </submittedName>
</protein>
<gene>
    <name evidence="4" type="ORF">sS8_4733</name>
</gene>
<keyword evidence="4" id="KW-0346">Stress response</keyword>
<evidence type="ECO:0000313" key="5">
    <source>
        <dbReference type="Proteomes" id="UP000266313"/>
    </source>
</evidence>